<feature type="compositionally biased region" description="Basic and acidic residues" evidence="1">
    <location>
        <begin position="1315"/>
        <end position="1325"/>
    </location>
</feature>
<feature type="region of interest" description="Disordered" evidence="1">
    <location>
        <begin position="547"/>
        <end position="617"/>
    </location>
</feature>
<evidence type="ECO:0000313" key="5">
    <source>
        <dbReference type="RefSeq" id="XP_033238417.1"/>
    </source>
</evidence>
<evidence type="ECO:0000256" key="1">
    <source>
        <dbReference type="SAM" id="MobiDB-lite"/>
    </source>
</evidence>
<feature type="region of interest" description="Disordered" evidence="1">
    <location>
        <begin position="320"/>
        <end position="347"/>
    </location>
</feature>
<dbReference type="Gene3D" id="3.10.20.90">
    <property type="entry name" value="Phosphatidylinositol 3-kinase Catalytic Subunit, Chain A, domain 1"/>
    <property type="match status" value="1"/>
</dbReference>
<feature type="region of interest" description="Disordered" evidence="1">
    <location>
        <begin position="657"/>
        <end position="727"/>
    </location>
</feature>
<feature type="compositionally biased region" description="Low complexity" evidence="1">
    <location>
        <begin position="657"/>
        <end position="699"/>
    </location>
</feature>
<feature type="compositionally biased region" description="Low complexity" evidence="1">
    <location>
        <begin position="171"/>
        <end position="181"/>
    </location>
</feature>
<evidence type="ECO:0000313" key="9">
    <source>
        <dbReference type="RefSeq" id="XP_033238422.1"/>
    </source>
</evidence>
<feature type="compositionally biased region" description="Polar residues" evidence="1">
    <location>
        <begin position="23"/>
        <end position="35"/>
    </location>
</feature>
<evidence type="ECO:0000313" key="3">
    <source>
        <dbReference type="RefSeq" id="XP_033238415.1"/>
    </source>
</evidence>
<proteinExistence type="predicted"/>
<evidence type="ECO:0000313" key="2">
    <source>
        <dbReference type="Proteomes" id="UP000001819"/>
    </source>
</evidence>
<feature type="compositionally biased region" description="Pro residues" evidence="1">
    <location>
        <begin position="414"/>
        <end position="430"/>
    </location>
</feature>
<feature type="region of interest" description="Disordered" evidence="1">
    <location>
        <begin position="393"/>
        <end position="515"/>
    </location>
</feature>
<feature type="compositionally biased region" description="Polar residues" evidence="1">
    <location>
        <begin position="1073"/>
        <end position="1086"/>
    </location>
</feature>
<protein>
    <submittedName>
        <fullName evidence="3 4">Mucin-5AC</fullName>
    </submittedName>
</protein>
<dbReference type="RefSeq" id="XP_033238422.1">
    <property type="nucleotide sequence ID" value="XM_033382531.1"/>
</dbReference>
<feature type="compositionally biased region" description="Polar residues" evidence="1">
    <location>
        <begin position="700"/>
        <end position="711"/>
    </location>
</feature>
<accession>A0A6I8W509</accession>
<feature type="compositionally biased region" description="Low complexity" evidence="1">
    <location>
        <begin position="805"/>
        <end position="817"/>
    </location>
</feature>
<feature type="region of interest" description="Disordered" evidence="1">
    <location>
        <begin position="1152"/>
        <end position="1178"/>
    </location>
</feature>
<organism evidence="2 6">
    <name type="scientific">Drosophila pseudoobscura pseudoobscura</name>
    <name type="common">Fruit fly</name>
    <dbReference type="NCBI Taxonomy" id="46245"/>
    <lineage>
        <taxon>Eukaryota</taxon>
        <taxon>Metazoa</taxon>
        <taxon>Ecdysozoa</taxon>
        <taxon>Arthropoda</taxon>
        <taxon>Hexapoda</taxon>
        <taxon>Insecta</taxon>
        <taxon>Pterygota</taxon>
        <taxon>Neoptera</taxon>
        <taxon>Endopterygota</taxon>
        <taxon>Diptera</taxon>
        <taxon>Brachycera</taxon>
        <taxon>Muscomorpha</taxon>
        <taxon>Ephydroidea</taxon>
        <taxon>Drosophilidae</taxon>
        <taxon>Drosophila</taxon>
        <taxon>Sophophora</taxon>
    </lineage>
</organism>
<dbReference type="Proteomes" id="UP000001819">
    <property type="component" value="Chromosome X"/>
</dbReference>
<dbReference type="RefSeq" id="XP_033238418.1">
    <property type="nucleotide sequence ID" value="XM_033382527.1"/>
</dbReference>
<feature type="region of interest" description="Disordered" evidence="1">
    <location>
        <begin position="169"/>
        <end position="207"/>
    </location>
</feature>
<feature type="compositionally biased region" description="Polar residues" evidence="1">
    <location>
        <begin position="326"/>
        <end position="336"/>
    </location>
</feature>
<evidence type="ECO:0000313" key="7">
    <source>
        <dbReference type="RefSeq" id="XP_033238419.1"/>
    </source>
</evidence>
<name>A0A6I8W509_DROPS</name>
<evidence type="ECO:0000313" key="4">
    <source>
        <dbReference type="RefSeq" id="XP_033238416.1"/>
    </source>
</evidence>
<dbReference type="RefSeq" id="XP_033238416.1">
    <property type="nucleotide sequence ID" value="XM_033382525.1"/>
</dbReference>
<feature type="compositionally biased region" description="Polar residues" evidence="1">
    <location>
        <begin position="187"/>
        <end position="207"/>
    </location>
</feature>
<feature type="compositionally biased region" description="Polar residues" evidence="1">
    <location>
        <begin position="561"/>
        <end position="583"/>
    </location>
</feature>
<dbReference type="RefSeq" id="XP_033238419.1">
    <property type="nucleotide sequence ID" value="XM_033382528.1"/>
</dbReference>
<feature type="compositionally biased region" description="Low complexity" evidence="1">
    <location>
        <begin position="1030"/>
        <end position="1039"/>
    </location>
</feature>
<evidence type="ECO:0000313" key="6">
    <source>
        <dbReference type="RefSeq" id="XP_033238418.1"/>
    </source>
</evidence>
<feature type="region of interest" description="Disordered" evidence="1">
    <location>
        <begin position="279"/>
        <end position="305"/>
    </location>
</feature>
<feature type="region of interest" description="Disordered" evidence="1">
    <location>
        <begin position="1025"/>
        <end position="1140"/>
    </location>
</feature>
<feature type="compositionally biased region" description="Pro residues" evidence="1">
    <location>
        <begin position="1040"/>
        <end position="1056"/>
    </location>
</feature>
<keyword evidence="2" id="KW-1185">Reference proteome</keyword>
<feature type="region of interest" description="Disordered" evidence="1">
    <location>
        <begin position="747"/>
        <end position="955"/>
    </location>
</feature>
<evidence type="ECO:0000313" key="8">
    <source>
        <dbReference type="RefSeq" id="XP_033238420.1"/>
    </source>
</evidence>
<reference evidence="3 4" key="1">
    <citation type="submission" date="2025-04" db="UniProtKB">
        <authorList>
            <consortium name="RefSeq"/>
        </authorList>
    </citation>
    <scope>IDENTIFICATION</scope>
    <source>
        <strain evidence="3 4">MV-25-SWS-2005</strain>
        <tissue evidence="3 4">Whole body</tissue>
    </source>
</reference>
<sequence length="1325" mass="138266">MSNMKGGFSTLNRWFGRKKDKSGSNNSASIGNLSKSSTQLHHLSKEMEINEASQLEYNRITPIPAVTSNAPFEQTFRITVLLPKDQLYVVRLGARVPLRKLLELVCDNKQLDLNKYEFRSPVDASQVYSCESTIGAVGLSEIRLCHKSDSYDSYNGDSIAKFQRTGTARDSLSSSSDFSSSRHSKVTAKTPSPYSSTNSLNSMDSTGMNYTRTPVFVPAPPAKVMAPPPRKKRVAPRPPSQHCIPEQSVPESEPARAPKSTAEPAYAVIVKRPQLCMSTPNLSSQPPELLDCNGNSAKASPADGADAVDADGHYATLDLKRASGPTRGSVTSTLSGLGQGQGPEPTPRKRLLQIKKKAAPAPPPGFAGALAANGNGNASGADTISLASTTNSLSETLTPTTPQPAPRISTPLPYAAPTPTPISPPTPTPALPSSSPPTIGAAAPTNASQNVSKVLLNRTPTPEPRSLGSATEEDDNDAGSKQADSGIGEPAPSPSPEPEAEEPEKSNIESSSEDDEAIKVYNFKLCQTSVKGEQPLANSLAELAVLTAAAQEDEEEEQQETSTLATPTSASEQTSLSSWNYSVPISPPPDFSDPHARGVTKSVATSPNPSPGSPLDEIVDELSTIIQQQRLDTLIRKQPEQAEIEAAKPNRLANFSIATAKSTTITSSTTSTKVSRSDSFQAAAAQERASRSLSQRSSSHISLNKIDQNGLGNAAGPRRSSSELSIGETPSLQSFEVIKTILNSRKNSLTESSGGGSASASAATSPSKVVEQVALLLDQPKSSPTAVARLERQPSASGQAKEQGSARGTTAAAGAKTPEPSPTPVKALKEQSPPPAKAVKEQQQVVPPAAKTVQEAVASPAKAVNEQSSSAVWEQPSPASLRASPAKEQSPPVTVASPTEPIKERTSPIPTPSASPVSPVALRPAPAPEPEQTVISPVKTAAPPAAKPLPPQYRYSGPPNINFGAWSERPKSQVAIKNEGDYIFGGAGATPAPSPVKLTIEVASPILRMGIPQRKEYHVPITVKPLRDVTSASQTVPATAPTPAPTPKPTPVPAPVAAPASSSQPQAMAASADTTTSPGQVQSSTLPRPAKSHRFTLPAGGGGDAYTQATINSLPRPVSTLERSKAPVDPSPAPFGQNTLRRTGFKERMLAREQQEQEQALSARVSVNGRSSSPATASIAAPIPASASAPAPASVPVRATTAVEVPAKVAVAAQTVTAAPVPAPKPAPPSKSNQVTSMVELKLQKPEAQPQTAKFQVKLRSTSGPAAATRTATPPPPPPPQMGVSLKPLKAGPATGAGRSQASEDPRSQLLDAIRNFKRDELNRS</sequence>
<dbReference type="KEGG" id="dpo:6902155"/>
<dbReference type="RefSeq" id="XP_033238417.1">
    <property type="nucleotide sequence ID" value="XM_033382526.1"/>
</dbReference>
<feature type="region of interest" description="Disordered" evidence="1">
    <location>
        <begin position="1"/>
        <end position="35"/>
    </location>
</feature>
<feature type="region of interest" description="Disordered" evidence="1">
    <location>
        <begin position="220"/>
        <end position="260"/>
    </location>
</feature>
<dbReference type="ExpressionAtlas" id="A0A6I8W509">
    <property type="expression patterns" value="baseline"/>
</dbReference>
<feature type="compositionally biased region" description="Low complexity" evidence="1">
    <location>
        <begin position="758"/>
        <end position="767"/>
    </location>
</feature>
<feature type="region of interest" description="Disordered" evidence="1">
    <location>
        <begin position="1218"/>
        <end position="1325"/>
    </location>
</feature>
<feature type="compositionally biased region" description="Low complexity" evidence="1">
    <location>
        <begin position="1057"/>
        <end position="1072"/>
    </location>
</feature>
<gene>
    <name evidence="3 4 5 6 7 8 9" type="primary">LOC6902155</name>
</gene>
<dbReference type="RefSeq" id="XP_033238420.1">
    <property type="nucleotide sequence ID" value="XM_033382529.1"/>
</dbReference>
<feature type="compositionally biased region" description="Low complexity" evidence="1">
    <location>
        <begin position="912"/>
        <end position="924"/>
    </location>
</feature>
<feature type="compositionally biased region" description="Polar residues" evidence="1">
    <location>
        <begin position="1249"/>
        <end position="1264"/>
    </location>
</feature>
<dbReference type="RefSeq" id="XP_033238415.1">
    <property type="nucleotide sequence ID" value="XM_033382524.1"/>
</dbReference>